<reference evidence="3" key="1">
    <citation type="journal article" date="2019" name="Int. J. Syst. Evol. Microbiol.">
        <title>The Global Catalogue of Microorganisms (GCM) 10K type strain sequencing project: providing services to taxonomists for standard genome sequencing and annotation.</title>
        <authorList>
            <consortium name="The Broad Institute Genomics Platform"/>
            <consortium name="The Broad Institute Genome Sequencing Center for Infectious Disease"/>
            <person name="Wu L."/>
            <person name="Ma J."/>
        </authorList>
    </citation>
    <scope>NUCLEOTIDE SEQUENCE [LARGE SCALE GENOMIC DNA]</scope>
    <source>
        <strain evidence="3">TBRC 1276</strain>
    </source>
</reference>
<feature type="transmembrane region" description="Helical" evidence="1">
    <location>
        <begin position="114"/>
        <end position="134"/>
    </location>
</feature>
<sequence>MKRFLADLALSLYPKAWRQRYAEEVDDLLASRPVRMRTVVDLVRGAADAWLHLRRVPGSGPVRIPLAAVLTVAGAALLLLWNPGVRDVASLHGVWAEAASVGLAADMRGMAQTFFTMASIQGVLSVAPLLRTCLTASRHSVHGPAVRLATRRVVVTALFLAIPVGLVGAIFVGHVFFDWGYPVGPLGTAMVGGFFVPLLMALVLPLPMMAAEVPALGYDTRGTGTALAVAAICHALAWMCVAAVLVMGAEKASWSFVGMVTASALLSVWMSALVARSVLKRSRTMLSELNLA</sequence>
<keyword evidence="3" id="KW-1185">Reference proteome</keyword>
<feature type="transmembrane region" description="Helical" evidence="1">
    <location>
        <begin position="183"/>
        <end position="204"/>
    </location>
</feature>
<comment type="caution">
    <text evidence="2">The sequence shown here is derived from an EMBL/GenBank/DDBJ whole genome shotgun (WGS) entry which is preliminary data.</text>
</comment>
<dbReference type="Proteomes" id="UP001595851">
    <property type="component" value="Unassembled WGS sequence"/>
</dbReference>
<dbReference type="EMBL" id="JBHSBI010000001">
    <property type="protein sequence ID" value="MFC4005738.1"/>
    <property type="molecule type" value="Genomic_DNA"/>
</dbReference>
<evidence type="ECO:0000313" key="2">
    <source>
        <dbReference type="EMBL" id="MFC4005738.1"/>
    </source>
</evidence>
<gene>
    <name evidence="2" type="ORF">ACFOY2_00790</name>
</gene>
<feature type="transmembrane region" description="Helical" evidence="1">
    <location>
        <begin position="254"/>
        <end position="275"/>
    </location>
</feature>
<keyword evidence="1" id="KW-1133">Transmembrane helix</keyword>
<organism evidence="2 3">
    <name type="scientific">Nonomuraea purpurea</name>
    <dbReference type="NCBI Taxonomy" id="1849276"/>
    <lineage>
        <taxon>Bacteria</taxon>
        <taxon>Bacillati</taxon>
        <taxon>Actinomycetota</taxon>
        <taxon>Actinomycetes</taxon>
        <taxon>Streptosporangiales</taxon>
        <taxon>Streptosporangiaceae</taxon>
        <taxon>Nonomuraea</taxon>
    </lineage>
</organism>
<proteinExistence type="predicted"/>
<feature type="transmembrane region" description="Helical" evidence="1">
    <location>
        <begin position="62"/>
        <end position="81"/>
    </location>
</feature>
<evidence type="ECO:0000313" key="3">
    <source>
        <dbReference type="Proteomes" id="UP001595851"/>
    </source>
</evidence>
<keyword evidence="1" id="KW-0812">Transmembrane</keyword>
<evidence type="ECO:0008006" key="4">
    <source>
        <dbReference type="Google" id="ProtNLM"/>
    </source>
</evidence>
<accession>A0ABV8FZQ5</accession>
<feature type="transmembrane region" description="Helical" evidence="1">
    <location>
        <begin position="154"/>
        <end position="177"/>
    </location>
</feature>
<protein>
    <recommendedName>
        <fullName evidence="4">ABC transporter permease</fullName>
    </recommendedName>
</protein>
<dbReference type="RefSeq" id="WP_379525916.1">
    <property type="nucleotide sequence ID" value="NZ_JBHSBI010000001.1"/>
</dbReference>
<feature type="transmembrane region" description="Helical" evidence="1">
    <location>
        <begin position="225"/>
        <end position="248"/>
    </location>
</feature>
<keyword evidence="1" id="KW-0472">Membrane</keyword>
<name>A0ABV8FZQ5_9ACTN</name>
<evidence type="ECO:0000256" key="1">
    <source>
        <dbReference type="SAM" id="Phobius"/>
    </source>
</evidence>